<gene>
    <name evidence="13" type="ORF">CHILSU_LOCUS4378</name>
</gene>
<keyword evidence="7" id="KW-0963">Cytoplasm</keyword>
<evidence type="ECO:0000259" key="12">
    <source>
        <dbReference type="SMART" id="SM00460"/>
    </source>
</evidence>
<evidence type="ECO:0000256" key="8">
    <source>
        <dbReference type="ARBA" id="ARBA00022723"/>
    </source>
</evidence>
<dbReference type="Proteomes" id="UP001153292">
    <property type="component" value="Chromosome 19"/>
</dbReference>
<dbReference type="EMBL" id="OU963912">
    <property type="protein sequence ID" value="CAH2984419.1"/>
    <property type="molecule type" value="Genomic_DNA"/>
</dbReference>
<keyword evidence="9" id="KW-0378">Hydrolase</keyword>
<comment type="cofactor">
    <cofactor evidence="2">
        <name>Zn(2+)</name>
        <dbReference type="ChEBI" id="CHEBI:29105"/>
    </cofactor>
</comment>
<feature type="domain" description="Transglutaminase-like" evidence="12">
    <location>
        <begin position="264"/>
        <end position="319"/>
    </location>
</feature>
<evidence type="ECO:0000313" key="14">
    <source>
        <dbReference type="Proteomes" id="UP001153292"/>
    </source>
</evidence>
<evidence type="ECO:0000256" key="3">
    <source>
        <dbReference type="ARBA" id="ARBA00004496"/>
    </source>
</evidence>
<keyword evidence="14" id="KW-1185">Reference proteome</keyword>
<evidence type="ECO:0000256" key="10">
    <source>
        <dbReference type="ARBA" id="ARBA00022833"/>
    </source>
</evidence>
<dbReference type="InterPro" id="IPR050883">
    <property type="entry name" value="PNGase"/>
</dbReference>
<dbReference type="InterPro" id="IPR006588">
    <property type="entry name" value="Peptide_N_glycanase_PAW_dom"/>
</dbReference>
<dbReference type="EC" id="3.5.1.52" evidence="5"/>
<dbReference type="Pfam" id="PF04721">
    <property type="entry name" value="PAW"/>
    <property type="match status" value="1"/>
</dbReference>
<keyword evidence="8" id="KW-0479">Metal-binding</keyword>
<reference evidence="13" key="1">
    <citation type="submission" date="2021-12" db="EMBL/GenBank/DDBJ databases">
        <authorList>
            <person name="King R."/>
        </authorList>
    </citation>
    <scope>NUCLEOTIDE SEQUENCE</scope>
</reference>
<dbReference type="Gene3D" id="2.20.25.10">
    <property type="match status" value="1"/>
</dbReference>
<dbReference type="InterPro" id="IPR038680">
    <property type="entry name" value="PAW_sf"/>
</dbReference>
<accession>A0ABN8L379</accession>
<dbReference type="InterPro" id="IPR002931">
    <property type="entry name" value="Transglutaminase-like"/>
</dbReference>
<evidence type="ECO:0000256" key="2">
    <source>
        <dbReference type="ARBA" id="ARBA00001947"/>
    </source>
</evidence>
<evidence type="ECO:0000256" key="9">
    <source>
        <dbReference type="ARBA" id="ARBA00022801"/>
    </source>
</evidence>
<comment type="similarity">
    <text evidence="4">Belongs to the transglutaminase-like superfamily. PNGase family.</text>
</comment>
<protein>
    <recommendedName>
        <fullName evidence="6">Peptide-N(4)-(N-acetyl-beta-glucosaminyl)asparagine amidase</fullName>
        <ecNumber evidence="5">3.5.1.52</ecNumber>
    </recommendedName>
    <alternativeName>
        <fullName evidence="11">Peptide:N-glycanase</fullName>
    </alternativeName>
</protein>
<evidence type="ECO:0000256" key="11">
    <source>
        <dbReference type="ARBA" id="ARBA00032901"/>
    </source>
</evidence>
<evidence type="ECO:0000256" key="6">
    <source>
        <dbReference type="ARBA" id="ARBA00018546"/>
    </source>
</evidence>
<dbReference type="Gene3D" id="2.60.120.1020">
    <property type="entry name" value="Peptide N glycanase, PAW domain"/>
    <property type="match status" value="1"/>
</dbReference>
<dbReference type="Pfam" id="PF01841">
    <property type="entry name" value="Transglut_core"/>
    <property type="match status" value="1"/>
</dbReference>
<dbReference type="PANTHER" id="PTHR12143">
    <property type="entry name" value="PEPTIDE N-GLYCANASE PNGASE -RELATED"/>
    <property type="match status" value="1"/>
</dbReference>
<evidence type="ECO:0000256" key="1">
    <source>
        <dbReference type="ARBA" id="ARBA00001650"/>
    </source>
</evidence>
<evidence type="ECO:0000256" key="7">
    <source>
        <dbReference type="ARBA" id="ARBA00022490"/>
    </source>
</evidence>
<dbReference type="SUPFAM" id="SSF54001">
    <property type="entry name" value="Cysteine proteinases"/>
    <property type="match status" value="1"/>
</dbReference>
<dbReference type="SUPFAM" id="SSF49785">
    <property type="entry name" value="Galactose-binding domain-like"/>
    <property type="match status" value="1"/>
</dbReference>
<keyword evidence="10" id="KW-0862">Zinc</keyword>
<dbReference type="InterPro" id="IPR038765">
    <property type="entry name" value="Papain-like_cys_pep_sf"/>
</dbReference>
<evidence type="ECO:0000313" key="13">
    <source>
        <dbReference type="EMBL" id="CAH2984419.1"/>
    </source>
</evidence>
<organism evidence="13 14">
    <name type="scientific">Chilo suppressalis</name>
    <name type="common">Asiatic rice borer moth</name>
    <dbReference type="NCBI Taxonomy" id="168631"/>
    <lineage>
        <taxon>Eukaryota</taxon>
        <taxon>Metazoa</taxon>
        <taxon>Ecdysozoa</taxon>
        <taxon>Arthropoda</taxon>
        <taxon>Hexapoda</taxon>
        <taxon>Insecta</taxon>
        <taxon>Pterygota</taxon>
        <taxon>Neoptera</taxon>
        <taxon>Endopterygota</taxon>
        <taxon>Lepidoptera</taxon>
        <taxon>Glossata</taxon>
        <taxon>Ditrysia</taxon>
        <taxon>Pyraloidea</taxon>
        <taxon>Crambidae</taxon>
        <taxon>Crambinae</taxon>
        <taxon>Chilo</taxon>
    </lineage>
</organism>
<name>A0ABN8L379_CHISP</name>
<dbReference type="Gene3D" id="3.10.620.30">
    <property type="match status" value="1"/>
</dbReference>
<comment type="subcellular location">
    <subcellularLocation>
        <location evidence="3">Cytoplasm</location>
    </subcellularLocation>
</comment>
<proteinExistence type="inferred from homology"/>
<dbReference type="InterPro" id="IPR008979">
    <property type="entry name" value="Galactose-bd-like_sf"/>
</dbReference>
<dbReference type="PANTHER" id="PTHR12143:SF19">
    <property type="entry name" value="PEPTIDE-N(4)-(N-ACETYL-BETA-GLUCOSAMINYL)ASPARAGINE AMIDASE"/>
    <property type="match status" value="1"/>
</dbReference>
<evidence type="ECO:0000256" key="4">
    <source>
        <dbReference type="ARBA" id="ARBA00009390"/>
    </source>
</evidence>
<evidence type="ECO:0000256" key="5">
    <source>
        <dbReference type="ARBA" id="ARBA00012158"/>
    </source>
</evidence>
<sequence length="627" mass="72893">MEDTARLALVEQYIRDSENFTKVLYELLRLINIILENPHDYELRTFKSDLLNTYVKSEVFQEYLKYIGFEIVDNQMSYPKEQTLSKLRIAQATIERKIEFCCGTLNTNSVKSVAKVMKPKLTPLSVVKSKNPLLLKIEALFNNMIQYENEKLQQIARDQIPIVSLQLKAIDRLREHQRRIKNGVIKTYDMPFDIAMLMELVNWYKFKFFKWVDKPECDKCKGQTKFVYNTSLQTQTEVCSVEVYSCMRCPNRVNFPRHNEPRTLLNTRRGRCGEWANCFTLLCRALGYDTRYVYDVTDHVWCEVFDYDSNTWLHVDPCEAKINAPLMYSHGWGKKLSYVIAVSRDDVQDVTWRYTTNHKEVLKRRNLCDEYELMSTLMLMRENRQKQVSAARRNYLEKRTAQELAQFLGERKPEDYEMHGRISGSKEWRTERGETGTASGHTFLFSKMGDISIEYFPVADEYRISGPEPGVIQTWSAGAFSATNILRKLEHDWQMVYLARTENDEDSLISWRIKATQGYIFSSLCVRASSATYQGGLVEWAIQFDGQTPETVQFGNSPVRFERRFTTALISAKLQGGRGEQSWQHTQLFRTAAVSTLAGLHILATLIDTDAPRELTTADCLHSHRPQ</sequence>
<dbReference type="SMART" id="SM00460">
    <property type="entry name" value="TGc"/>
    <property type="match status" value="1"/>
</dbReference>
<comment type="catalytic activity">
    <reaction evidence="1">
        <text>Hydrolysis of an N(4)-(acetyl-beta-D-glucosaminyl)asparagine residue in which the glucosamine residue may be further glycosylated, to yield a (substituted) N-acetyl-beta-D-glucosaminylamine and a peptide containing an aspartate residue.</text>
        <dbReference type="EC" id="3.5.1.52"/>
    </reaction>
</comment>